<evidence type="ECO:0000313" key="1">
    <source>
        <dbReference type="Proteomes" id="UP000887579"/>
    </source>
</evidence>
<accession>A0AC34FW52</accession>
<reference evidence="2" key="1">
    <citation type="submission" date="2022-11" db="UniProtKB">
        <authorList>
            <consortium name="WormBaseParasite"/>
        </authorList>
    </citation>
    <scope>IDENTIFICATION</scope>
</reference>
<sequence length="209" mass="24657">MNSSRLWFTGKLSMRLNVVKSLIRFTWRCDITALDLCYQELTADEFSKIFQNLKNLNFDRSEVFTSTGERLTVGDILAMVPQLVEFEYDKNTRNDPITLRQSNNALPYLPNIKKIQLSRVPNSLDYNEVCEFLKEHPNVHFYIYFIKRHWSFAYHGAFMKAVKTAFPAGKTEYKHQFDSFYNDTSAYHGDRTWILTLENMKFHMFGEGD</sequence>
<organism evidence="1 2">
    <name type="scientific">Panagrolaimus sp. ES5</name>
    <dbReference type="NCBI Taxonomy" id="591445"/>
    <lineage>
        <taxon>Eukaryota</taxon>
        <taxon>Metazoa</taxon>
        <taxon>Ecdysozoa</taxon>
        <taxon>Nematoda</taxon>
        <taxon>Chromadorea</taxon>
        <taxon>Rhabditida</taxon>
        <taxon>Tylenchina</taxon>
        <taxon>Panagrolaimomorpha</taxon>
        <taxon>Panagrolaimoidea</taxon>
        <taxon>Panagrolaimidae</taxon>
        <taxon>Panagrolaimus</taxon>
    </lineage>
</organism>
<dbReference type="Proteomes" id="UP000887579">
    <property type="component" value="Unplaced"/>
</dbReference>
<name>A0AC34FW52_9BILA</name>
<evidence type="ECO:0000313" key="2">
    <source>
        <dbReference type="WBParaSite" id="ES5_v2.g21556.t1"/>
    </source>
</evidence>
<protein>
    <submittedName>
        <fullName evidence="2">Uncharacterized protein</fullName>
    </submittedName>
</protein>
<proteinExistence type="predicted"/>
<dbReference type="WBParaSite" id="ES5_v2.g21556.t1">
    <property type="protein sequence ID" value="ES5_v2.g21556.t1"/>
    <property type="gene ID" value="ES5_v2.g21556"/>
</dbReference>